<proteinExistence type="predicted"/>
<organism evidence="2 3">
    <name type="scientific">Nocardiopsis mangrovi</name>
    <dbReference type="NCBI Taxonomy" id="1179818"/>
    <lineage>
        <taxon>Bacteria</taxon>
        <taxon>Bacillati</taxon>
        <taxon>Actinomycetota</taxon>
        <taxon>Actinomycetes</taxon>
        <taxon>Streptosporangiales</taxon>
        <taxon>Nocardiopsidaceae</taxon>
        <taxon>Nocardiopsis</taxon>
    </lineage>
</organism>
<accession>A0ABV9DZS6</accession>
<sequence length="168" mass="17451">MTMAKRAVTAVGALAVMIVIAPGSAYASVAQDLAGTGFQLPGCAVTYLPTASSTAGAECLRSESGEARSRESSAAGPTITIYQNGPYGSDNMRRGEAWTLTYSGWYKLPFFMDNEASAWRSYCTAGHFFDVDPNSGGTAHFPAGSAGNFPRGGVGNDRLSGVAPFRGC</sequence>
<gene>
    <name evidence="2" type="ORF">ACFO4E_16540</name>
</gene>
<evidence type="ECO:0000313" key="3">
    <source>
        <dbReference type="Proteomes" id="UP001595923"/>
    </source>
</evidence>
<reference evidence="3" key="1">
    <citation type="journal article" date="2019" name="Int. J. Syst. Evol. Microbiol.">
        <title>The Global Catalogue of Microorganisms (GCM) 10K type strain sequencing project: providing services to taxonomists for standard genome sequencing and annotation.</title>
        <authorList>
            <consortium name="The Broad Institute Genomics Platform"/>
            <consortium name="The Broad Institute Genome Sequencing Center for Infectious Disease"/>
            <person name="Wu L."/>
            <person name="Ma J."/>
        </authorList>
    </citation>
    <scope>NUCLEOTIDE SEQUENCE [LARGE SCALE GENOMIC DNA]</scope>
    <source>
        <strain evidence="3">XZYJ18</strain>
    </source>
</reference>
<dbReference type="EMBL" id="JBHSFQ010000015">
    <property type="protein sequence ID" value="MFC4563475.1"/>
    <property type="molecule type" value="Genomic_DNA"/>
</dbReference>
<dbReference type="RefSeq" id="WP_378575836.1">
    <property type="nucleotide sequence ID" value="NZ_JBHSFQ010000015.1"/>
</dbReference>
<feature type="signal peptide" evidence="1">
    <location>
        <begin position="1"/>
        <end position="27"/>
    </location>
</feature>
<protein>
    <recommendedName>
        <fullName evidence="4">Secreted protein</fullName>
    </recommendedName>
</protein>
<dbReference type="Proteomes" id="UP001595923">
    <property type="component" value="Unassembled WGS sequence"/>
</dbReference>
<comment type="caution">
    <text evidence="2">The sequence shown here is derived from an EMBL/GenBank/DDBJ whole genome shotgun (WGS) entry which is preliminary data.</text>
</comment>
<keyword evidence="1" id="KW-0732">Signal</keyword>
<name>A0ABV9DZS6_9ACTN</name>
<feature type="chain" id="PRO_5047146153" description="Secreted protein" evidence="1">
    <location>
        <begin position="28"/>
        <end position="168"/>
    </location>
</feature>
<evidence type="ECO:0008006" key="4">
    <source>
        <dbReference type="Google" id="ProtNLM"/>
    </source>
</evidence>
<evidence type="ECO:0000313" key="2">
    <source>
        <dbReference type="EMBL" id="MFC4563475.1"/>
    </source>
</evidence>
<keyword evidence="3" id="KW-1185">Reference proteome</keyword>
<evidence type="ECO:0000256" key="1">
    <source>
        <dbReference type="SAM" id="SignalP"/>
    </source>
</evidence>